<protein>
    <submittedName>
        <fullName evidence="2">Pentatricopeptide repeat-containing protein</fullName>
    </submittedName>
</protein>
<name>A0A7J6VB66_THATH</name>
<dbReference type="Proteomes" id="UP000554482">
    <property type="component" value="Unassembled WGS sequence"/>
</dbReference>
<feature type="compositionally biased region" description="Pro residues" evidence="1">
    <location>
        <begin position="19"/>
        <end position="29"/>
    </location>
</feature>
<evidence type="ECO:0000313" key="3">
    <source>
        <dbReference type="Proteomes" id="UP000554482"/>
    </source>
</evidence>
<feature type="region of interest" description="Disordered" evidence="1">
    <location>
        <begin position="8"/>
        <end position="51"/>
    </location>
</feature>
<accession>A0A7J6VB66</accession>
<gene>
    <name evidence="2" type="ORF">FRX31_028801</name>
</gene>
<dbReference type="AlphaFoldDB" id="A0A7J6VB66"/>
<sequence>MREVLIVGSTLLPPNNNHPTPPPPLPPTTTTPKPYTNKHYPPAKLSRSSSFSRPPLLLKSFESKSSSSNYYGGLASKLAQEGKLEEFLMIAETVLVSIPSSVFVASLNVKLVSLGVSTLISDDRLELVIGFMNRILKLGINPSLLFDKSVTKLLAFKCRALVRTNKLKEAVNLMETLAGFHFSIKEFVKPSEIFKLCVQESDPEAAVRYACMLPNATNLFSSIILKFGKKGDLSSSVIAYEASKCKSDGPNMYACRTMIDVCALCGDFMKSRCIYE</sequence>
<evidence type="ECO:0000256" key="1">
    <source>
        <dbReference type="SAM" id="MobiDB-lite"/>
    </source>
</evidence>
<proteinExistence type="predicted"/>
<evidence type="ECO:0000313" key="2">
    <source>
        <dbReference type="EMBL" id="KAF5181612.1"/>
    </source>
</evidence>
<feature type="compositionally biased region" description="Low complexity" evidence="1">
    <location>
        <begin position="30"/>
        <end position="51"/>
    </location>
</feature>
<comment type="caution">
    <text evidence="2">The sequence shown here is derived from an EMBL/GenBank/DDBJ whole genome shotgun (WGS) entry which is preliminary data.</text>
</comment>
<dbReference type="OrthoDB" id="185373at2759"/>
<keyword evidence="3" id="KW-1185">Reference proteome</keyword>
<organism evidence="2 3">
    <name type="scientific">Thalictrum thalictroides</name>
    <name type="common">Rue-anemone</name>
    <name type="synonym">Anemone thalictroides</name>
    <dbReference type="NCBI Taxonomy" id="46969"/>
    <lineage>
        <taxon>Eukaryota</taxon>
        <taxon>Viridiplantae</taxon>
        <taxon>Streptophyta</taxon>
        <taxon>Embryophyta</taxon>
        <taxon>Tracheophyta</taxon>
        <taxon>Spermatophyta</taxon>
        <taxon>Magnoliopsida</taxon>
        <taxon>Ranunculales</taxon>
        <taxon>Ranunculaceae</taxon>
        <taxon>Thalictroideae</taxon>
        <taxon>Thalictrum</taxon>
    </lineage>
</organism>
<reference evidence="2 3" key="1">
    <citation type="submission" date="2020-06" db="EMBL/GenBank/DDBJ databases">
        <title>Transcriptomic and genomic resources for Thalictrum thalictroides and T. hernandezii: Facilitating candidate gene discovery in an emerging model plant lineage.</title>
        <authorList>
            <person name="Arias T."/>
            <person name="Riano-Pachon D.M."/>
            <person name="Di Stilio V.S."/>
        </authorList>
    </citation>
    <scope>NUCLEOTIDE SEQUENCE [LARGE SCALE GENOMIC DNA]</scope>
    <source>
        <strain evidence="3">cv. WT478/WT964</strain>
        <tissue evidence="2">Leaves</tissue>
    </source>
</reference>
<dbReference type="EMBL" id="JABWDY010035956">
    <property type="protein sequence ID" value="KAF5181612.1"/>
    <property type="molecule type" value="Genomic_DNA"/>
</dbReference>
<feature type="non-terminal residue" evidence="2">
    <location>
        <position position="1"/>
    </location>
</feature>